<dbReference type="Pfam" id="PF23150">
    <property type="entry name" value="CFAP61_dimer"/>
    <property type="match status" value="1"/>
</dbReference>
<proteinExistence type="predicted"/>
<dbReference type="InterPro" id="IPR038884">
    <property type="entry name" value="CFAP61"/>
</dbReference>
<gene>
    <name evidence="5" type="ORF">TCIL3000_7_930</name>
</gene>
<dbReference type="InterPro" id="IPR056299">
    <property type="entry name" value="CFAP61_dimer"/>
</dbReference>
<sequence length="1348" mass="151452">MEARGPAAPSGGKLPLVFRRSHTRDRDEIAQLRRTPGVAQCAPPSTLFPWKTESDFASLIENSVISISAVSNTAGKIVGFICLDDVPHTPSIPGNSWENMVPDVPSSHSDRGHPIAPYNTLWVKALLAPPSTALRSDSPNPTKEELDLRRKLLLFGYSAEVILQRMLHTALDNLPAVKNLLVYCPPGCSYPVLHNVGFREIPMTDSPYEGTLLHVRAAAIVPQLILRLGIVEDYDDFVVRILCGEGLITSLPEEFYLDELLKDQTEYSKVIVAEDNATHHVVGIMCLEASFEDQQVVSRQYYTEPYGKFRPIYGQLDGAKSGATPNLVRIKFFYIDPAYELRAGSFLPIIYKEFPFVEYVIITLPYKTEKPPFLWSFDHVPLRKYHPRNSEGEMVPPPDGLWVNCKYTEDRVTAIPIKKGDDKISVKSFLDEPHGELSQHQISMLMEDMQLVSGEECVPEEVVSDVVVMSFTTSFAITRGGNEKMSSHVIGVASARKVSIEEMYKLRANYNIDKIVNYYTKTAHDYKETDVTLSPEEGRKKFFRNDVRGLLIRSFYVRPVYRSHIPFFVRELLRRADCEMALVLEGRDTIPFNPLLQQLLRIQPRRVLEKTRRHEGIGRLGQNIQEDVDDEDAAALGCLFAATRRVLGDRKKYVHTRIVVVGAGTTGLTFLYRLISVPYICFTNLVLVSTDGMPKHPNQLQHLWGADGMELLEREHMALTVGNPFRIIHGSVVDIETTQRFVVIDDSIYEPYDYVVLTTGRQFGVPLSISNLVNPTGQKQLARAAVPSGVLPLSGSLAVDKLQQSLYELDRNPQNISNVIVYGSGLDAFAIATSIINLGFSPQRVVVVSPEVTNPFFDQDAFECVTRMWNSLGTNTLHGYKITRLEYDEDGNSLTTVVISPVAGGTASNDGEGGTDARSAVEINCSLIVCCEDKDIDSNVLSTLNRRSIVFDGRVTVESNYLTTNPCVYASGPVAMFTRRYGTTNAFDEFNARDVGTNLADVILGTLGFDEFSTPNLRSCTAKEDELHAAHNELYSKVLDENGSRSANYAADVNPSSNGNNAHEIAKQNQLEQQQKLPVYTTPISSRIRLPGNYVFFSSRCVFFDTTKCLRLHYSCVKDNKPFVDDIAVLHQIMTPVADEKDQDKKEQNLLVIYLNKQTRLIDAVVYFGNGSPEMHNYVCLIGLPHSLLNLVYRYNEAQADPSTRERTCSSGDSPMKSSLGSEMSLVVENSGLNLMEYLRLPKLQIIFYDRFIEFYQQLRATMQQHEDTINMKKNALARMEMTSSINASTREAYLDDLTKMQKGFAQKIQYELIKFLHENKESLPQIMYLPDITQHVNREKEQQTCEA</sequence>
<keyword evidence="1" id="KW-0175">Coiled coil</keyword>
<feature type="coiled-coil region" evidence="1">
    <location>
        <begin position="1256"/>
        <end position="1283"/>
    </location>
</feature>
<evidence type="ECO:0008006" key="6">
    <source>
        <dbReference type="Google" id="ProtNLM"/>
    </source>
</evidence>
<dbReference type="Pfam" id="PF16092">
    <property type="entry name" value="CFAP61_N"/>
    <property type="match status" value="1"/>
</dbReference>
<feature type="domain" description="Cilia- and flagella-associated protein 61 N-terminal" evidence="3">
    <location>
        <begin position="18"/>
        <end position="292"/>
    </location>
</feature>
<evidence type="ECO:0000259" key="4">
    <source>
        <dbReference type="Pfam" id="PF23150"/>
    </source>
</evidence>
<reference evidence="5" key="1">
    <citation type="journal article" date="2012" name="Proc. Natl. Acad. Sci. U.S.A.">
        <title>Antigenic diversity is generated by distinct evolutionary mechanisms in African trypanosome species.</title>
        <authorList>
            <person name="Jackson A.P."/>
            <person name="Berry A."/>
            <person name="Aslett M."/>
            <person name="Allison H.C."/>
            <person name="Burton P."/>
            <person name="Vavrova-Anderson J."/>
            <person name="Brown R."/>
            <person name="Browne H."/>
            <person name="Corton N."/>
            <person name="Hauser H."/>
            <person name="Gamble J."/>
            <person name="Gilderthorp R."/>
            <person name="Marcello L."/>
            <person name="McQuillan J."/>
            <person name="Otto T.D."/>
            <person name="Quail M.A."/>
            <person name="Sanders M.J."/>
            <person name="van Tonder A."/>
            <person name="Ginger M.L."/>
            <person name="Field M.C."/>
            <person name="Barry J.D."/>
            <person name="Hertz-Fowler C."/>
            <person name="Berriman M."/>
        </authorList>
    </citation>
    <scope>NUCLEOTIDE SEQUENCE</scope>
    <source>
        <strain evidence="5">IL3000</strain>
    </source>
</reference>
<evidence type="ECO:0000259" key="3">
    <source>
        <dbReference type="Pfam" id="PF16092"/>
    </source>
</evidence>
<protein>
    <recommendedName>
        <fullName evidence="6">Cilia- and flagella-associated protein 61 N-terminal domain-containing protein</fullName>
    </recommendedName>
</protein>
<accession>G0UPI1</accession>
<evidence type="ECO:0000256" key="1">
    <source>
        <dbReference type="SAM" id="Coils"/>
    </source>
</evidence>
<feature type="domain" description="CFAP61 dimerisation" evidence="4">
    <location>
        <begin position="1078"/>
        <end position="1198"/>
    </location>
</feature>
<dbReference type="InterPro" id="IPR032151">
    <property type="entry name" value="CFAP61_N"/>
</dbReference>
<dbReference type="Gene3D" id="3.50.50.60">
    <property type="entry name" value="FAD/NAD(P)-binding domain"/>
    <property type="match status" value="2"/>
</dbReference>
<dbReference type="VEuPathDB" id="TriTrypDB:TcIL3000_7_930"/>
<dbReference type="EMBL" id="HE575320">
    <property type="protein sequence ID" value="CCC91292.1"/>
    <property type="molecule type" value="Genomic_DNA"/>
</dbReference>
<dbReference type="PANTHER" id="PTHR21178:SF8">
    <property type="entry name" value="CILIA- AND FLAGELLA-ASSOCIATED PROTEIN 61"/>
    <property type="match status" value="1"/>
</dbReference>
<dbReference type="InterPro" id="IPR023753">
    <property type="entry name" value="FAD/NAD-binding_dom"/>
</dbReference>
<dbReference type="GO" id="GO:0016491">
    <property type="term" value="F:oxidoreductase activity"/>
    <property type="evidence" value="ECO:0007669"/>
    <property type="project" value="InterPro"/>
</dbReference>
<dbReference type="InterPro" id="IPR036188">
    <property type="entry name" value="FAD/NAD-bd_sf"/>
</dbReference>
<name>G0UPI1_TRYCI</name>
<evidence type="ECO:0000259" key="2">
    <source>
        <dbReference type="Pfam" id="PF07992"/>
    </source>
</evidence>
<dbReference type="PANTHER" id="PTHR21178">
    <property type="entry name" value="CILIA- AND FLAGELLA-ASSOCIATED PROTEIN 61"/>
    <property type="match status" value="1"/>
</dbReference>
<organism evidence="5">
    <name type="scientific">Trypanosoma congolense (strain IL3000)</name>
    <dbReference type="NCBI Taxonomy" id="1068625"/>
    <lineage>
        <taxon>Eukaryota</taxon>
        <taxon>Discoba</taxon>
        <taxon>Euglenozoa</taxon>
        <taxon>Kinetoplastea</taxon>
        <taxon>Metakinetoplastina</taxon>
        <taxon>Trypanosomatida</taxon>
        <taxon>Trypanosomatidae</taxon>
        <taxon>Trypanosoma</taxon>
        <taxon>Nannomonas</taxon>
    </lineage>
</organism>
<feature type="domain" description="FAD/NAD(P)-binding" evidence="2">
    <location>
        <begin position="657"/>
        <end position="980"/>
    </location>
</feature>
<evidence type="ECO:0000313" key="5">
    <source>
        <dbReference type="EMBL" id="CCC91292.1"/>
    </source>
</evidence>
<dbReference type="Pfam" id="PF07992">
    <property type="entry name" value="Pyr_redox_2"/>
    <property type="match status" value="1"/>
</dbReference>
<dbReference type="SUPFAM" id="SSF51905">
    <property type="entry name" value="FAD/NAD(P)-binding domain"/>
    <property type="match status" value="1"/>
</dbReference>